<sequence length="328" mass="35100">MKFYQKRGFALVVLILAIIGSGVYGISKKPAALPEVSYYNWICDEAGLLDQETRQTIQDYNTAWNKQYYAVVAVAAVDDIRGWSSEDYARELGARWGLGANDMLLLLVKGGDWYVACGDNLADLMTDTQQTRLKTALDTPYYAGDYSQAAVDFFRQSDVVLAQTLGRSSTGGQSPAPGQRWQEPAGASGVSIAGVVLLIVCIFVVWALLDRMRYNRYRRRPAMMGGTVYYPIFWGRRPRAPRPPRPPRPPRGPGGPMGGPMGGGPRPPRPTPPRPPRSNGPRPGGSFGGGSRSGGFGNRGGFGGGGRSSGGSRGGGFGGKGGFGGGRR</sequence>
<dbReference type="AlphaFoldDB" id="A0AAE3ABP3"/>
<dbReference type="Pfam" id="PF04536">
    <property type="entry name" value="TPM_phosphatase"/>
    <property type="match status" value="1"/>
</dbReference>
<keyword evidence="2" id="KW-0812">Transmembrane</keyword>
<keyword evidence="2" id="KW-0472">Membrane</keyword>
<evidence type="ECO:0000256" key="1">
    <source>
        <dbReference type="SAM" id="MobiDB-lite"/>
    </source>
</evidence>
<dbReference type="InterPro" id="IPR007621">
    <property type="entry name" value="TPM_dom"/>
</dbReference>
<gene>
    <name evidence="4" type="ORF">LKD37_08830</name>
</gene>
<evidence type="ECO:0000313" key="4">
    <source>
        <dbReference type="EMBL" id="MCC2129617.1"/>
    </source>
</evidence>
<proteinExistence type="predicted"/>
<feature type="region of interest" description="Disordered" evidence="1">
    <location>
        <begin position="166"/>
        <end position="185"/>
    </location>
</feature>
<dbReference type="EMBL" id="JAJEPW010000022">
    <property type="protein sequence ID" value="MCC2129617.1"/>
    <property type="molecule type" value="Genomic_DNA"/>
</dbReference>
<keyword evidence="5" id="KW-1185">Reference proteome</keyword>
<dbReference type="PANTHER" id="PTHR30373">
    <property type="entry name" value="UPF0603 PROTEIN YGCG"/>
    <property type="match status" value="1"/>
</dbReference>
<reference evidence="4" key="1">
    <citation type="submission" date="2021-10" db="EMBL/GenBank/DDBJ databases">
        <title>Anaerobic single-cell dispensing facilitates the cultivation of human gut bacteria.</title>
        <authorList>
            <person name="Afrizal A."/>
        </authorList>
    </citation>
    <scope>NUCLEOTIDE SEQUENCE</scope>
    <source>
        <strain evidence="4">CLA-AA-H272</strain>
    </source>
</reference>
<dbReference type="RefSeq" id="WP_302928892.1">
    <property type="nucleotide sequence ID" value="NZ_JAJEPW010000022.1"/>
</dbReference>
<evidence type="ECO:0000259" key="3">
    <source>
        <dbReference type="Pfam" id="PF04536"/>
    </source>
</evidence>
<feature type="compositionally biased region" description="Pro residues" evidence="1">
    <location>
        <begin position="265"/>
        <end position="278"/>
    </location>
</feature>
<name>A0AAE3ABP3_9FIRM</name>
<evidence type="ECO:0000313" key="5">
    <source>
        <dbReference type="Proteomes" id="UP001199319"/>
    </source>
</evidence>
<dbReference type="PANTHER" id="PTHR30373:SF2">
    <property type="entry name" value="UPF0603 PROTEIN YGCG"/>
    <property type="match status" value="1"/>
</dbReference>
<feature type="compositionally biased region" description="Gly residues" evidence="1">
    <location>
        <begin position="254"/>
        <end position="264"/>
    </location>
</feature>
<dbReference type="Gene3D" id="3.10.310.50">
    <property type="match status" value="1"/>
</dbReference>
<keyword evidence="2" id="KW-1133">Transmembrane helix</keyword>
<feature type="region of interest" description="Disordered" evidence="1">
    <location>
        <begin position="234"/>
        <end position="328"/>
    </location>
</feature>
<organism evidence="4 5">
    <name type="scientific">Brotocaccenecus cirricatena</name>
    <dbReference type="NCBI Taxonomy" id="3064195"/>
    <lineage>
        <taxon>Bacteria</taxon>
        <taxon>Bacillati</taxon>
        <taxon>Bacillota</taxon>
        <taxon>Clostridia</taxon>
        <taxon>Eubacteriales</taxon>
        <taxon>Oscillospiraceae</taxon>
        <taxon>Brotocaccenecus</taxon>
    </lineage>
</organism>
<accession>A0AAE3ABP3</accession>
<evidence type="ECO:0000256" key="2">
    <source>
        <dbReference type="SAM" id="Phobius"/>
    </source>
</evidence>
<feature type="compositionally biased region" description="Gly residues" evidence="1">
    <location>
        <begin position="282"/>
        <end position="328"/>
    </location>
</feature>
<protein>
    <submittedName>
        <fullName evidence="4">TPM domain-containing protein</fullName>
    </submittedName>
</protein>
<comment type="caution">
    <text evidence="4">The sequence shown here is derived from an EMBL/GenBank/DDBJ whole genome shotgun (WGS) entry which is preliminary data.</text>
</comment>
<feature type="compositionally biased region" description="Pro residues" evidence="1">
    <location>
        <begin position="243"/>
        <end position="253"/>
    </location>
</feature>
<dbReference type="Proteomes" id="UP001199319">
    <property type="component" value="Unassembled WGS sequence"/>
</dbReference>
<feature type="transmembrane region" description="Helical" evidence="2">
    <location>
        <begin position="189"/>
        <end position="209"/>
    </location>
</feature>
<feature type="domain" description="TPM" evidence="3">
    <location>
        <begin position="43"/>
        <end position="156"/>
    </location>
</feature>